<dbReference type="InterPro" id="IPR040182">
    <property type="entry name" value="ATG13"/>
</dbReference>
<feature type="compositionally biased region" description="Polar residues" evidence="2">
    <location>
        <begin position="624"/>
        <end position="643"/>
    </location>
</feature>
<dbReference type="GeneID" id="20803647"/>
<dbReference type="InterPro" id="IPR018731">
    <property type="entry name" value="Atg13_N"/>
</dbReference>
<feature type="compositionally biased region" description="Pro residues" evidence="2">
    <location>
        <begin position="559"/>
        <end position="569"/>
    </location>
</feature>
<feature type="region of interest" description="Disordered" evidence="2">
    <location>
        <begin position="486"/>
        <end position="512"/>
    </location>
</feature>
<dbReference type="PANTHER" id="PTHR13430:SF4">
    <property type="entry name" value="AUTOPHAGY-RELATED PROTEIN 13"/>
    <property type="match status" value="1"/>
</dbReference>
<feature type="compositionally biased region" description="Polar residues" evidence="2">
    <location>
        <begin position="254"/>
        <end position="263"/>
    </location>
</feature>
<feature type="compositionally biased region" description="Low complexity" evidence="2">
    <location>
        <begin position="29"/>
        <end position="47"/>
    </location>
</feature>
<feature type="region of interest" description="Disordered" evidence="2">
    <location>
        <begin position="353"/>
        <end position="387"/>
    </location>
</feature>
<dbReference type="Pfam" id="PF10033">
    <property type="entry name" value="ATG13"/>
    <property type="match status" value="1"/>
</dbReference>
<protein>
    <recommendedName>
        <fullName evidence="3">Autophagy-related protein 13 N-terminal domain-containing protein</fullName>
    </recommendedName>
</protein>
<feature type="compositionally biased region" description="Low complexity" evidence="2">
    <location>
        <begin position="304"/>
        <end position="315"/>
    </location>
</feature>
<dbReference type="GO" id="GO:0000407">
    <property type="term" value="C:phagophore assembly site"/>
    <property type="evidence" value="ECO:0007669"/>
    <property type="project" value="TreeGrafter"/>
</dbReference>
<dbReference type="GO" id="GO:0005829">
    <property type="term" value="C:cytosol"/>
    <property type="evidence" value="ECO:0007669"/>
    <property type="project" value="TreeGrafter"/>
</dbReference>
<feature type="compositionally biased region" description="Low complexity" evidence="2">
    <location>
        <begin position="652"/>
        <end position="662"/>
    </location>
</feature>
<evidence type="ECO:0000259" key="3">
    <source>
        <dbReference type="Pfam" id="PF10033"/>
    </source>
</evidence>
<sequence>MMQSIQLDKSGVSTSGSGGGAYSSDRRSSSSQDHFSSHGPPSSAGGSNTMMSTGKKKTDQVVLEFLYKTVEVVLLSRAYFQPSTPRRARFNLDIQELPHVRDLMRPCRDNVNEPVVLDIAMGSMLLERWQISYTNGMQSHSPLDVINQLREVCRRIGILLRSVYCLARILPAFPVSDRLKAQQEDLGHPVAGLEFEVASSDHAMQRQFESDQPKQRYSFIPIDTPFGTLQLSVLYRKRNDDLLSTIQRMPRLEPSSTPSSLQQHGAHHHDSGDANDDDEDDHPRTSLQMSSTLTHAIIQDYVPTSAHTTPTSSPHLQPSAPPVSHMSPIPAVSQTPLGRSSPMQIVHDVPNTLQDGPASSRIDHHETSRHSVESEGALTSGYHHPRHSPALSRRAMSLDLTLPPPPQYRITSQPMRIPHSANAAAIASSSSPLLHHGGIARAHSNHHPSIYTPPSSSSHAAAPHHLRSPVVYAHAHSLDAVASDFPQRHHHHHPHAAAATTSPHHHRPAPFPLAAAPYGCAVAAHHPRPADTSPRHFHSPLEQPSPAYFSPLLRHPNSAPLPRPSPRPQMPKAMPSPCLMPSSSVSNDVRFSVGSNNSQGSVDSGGRRVHPSSPPFSVPGVSSTHGSSHQVKSPNLFGVSQSPPFRGYSGELTSTSPPLTSATPPPLITWKDTGDGLHQRRRRLSLDGGLLAWGLVGGGSSGETVFGLSSQGRASGGTDMDSSSGLVDDQLCLPFATSSSSLSSTTGSGHDVMTVSAFLHELKQAPPLHPSHGRAAGRSSLAEVEGDLSFFKQLRDQLEG</sequence>
<dbReference type="VEuPathDB" id="FungiDB:H257_01651"/>
<dbReference type="GO" id="GO:0034497">
    <property type="term" value="P:protein localization to phagophore assembly site"/>
    <property type="evidence" value="ECO:0007669"/>
    <property type="project" value="TreeGrafter"/>
</dbReference>
<keyword evidence="1" id="KW-0072">Autophagy</keyword>
<dbReference type="AlphaFoldDB" id="W4H4C2"/>
<name>W4H4C2_APHAT</name>
<dbReference type="RefSeq" id="XP_009823255.1">
    <property type="nucleotide sequence ID" value="XM_009824953.1"/>
</dbReference>
<feature type="region of interest" description="Disordered" evidence="2">
    <location>
        <begin position="443"/>
        <end position="463"/>
    </location>
</feature>
<feature type="region of interest" description="Disordered" evidence="2">
    <location>
        <begin position="250"/>
        <end position="286"/>
    </location>
</feature>
<accession>W4H4C2</accession>
<evidence type="ECO:0000313" key="4">
    <source>
        <dbReference type="EMBL" id="ETV86456.1"/>
    </source>
</evidence>
<evidence type="ECO:0000256" key="2">
    <source>
        <dbReference type="SAM" id="MobiDB-lite"/>
    </source>
</evidence>
<dbReference type="OrthoDB" id="70161at2759"/>
<dbReference type="InterPro" id="IPR036570">
    <property type="entry name" value="HORMA_dom_sf"/>
</dbReference>
<evidence type="ECO:0000256" key="1">
    <source>
        <dbReference type="ARBA" id="ARBA00023006"/>
    </source>
</evidence>
<reference evidence="4" key="1">
    <citation type="submission" date="2013-12" db="EMBL/GenBank/DDBJ databases">
        <title>The Genome Sequence of Aphanomyces astaci APO3.</title>
        <authorList>
            <consortium name="The Broad Institute Genomics Platform"/>
            <person name="Russ C."/>
            <person name="Tyler B."/>
            <person name="van West P."/>
            <person name="Dieguez-Uribeondo J."/>
            <person name="Young S.K."/>
            <person name="Zeng Q."/>
            <person name="Gargeya S."/>
            <person name="Fitzgerald M."/>
            <person name="Abouelleil A."/>
            <person name="Alvarado L."/>
            <person name="Chapman S.B."/>
            <person name="Gainer-Dewar J."/>
            <person name="Goldberg J."/>
            <person name="Griggs A."/>
            <person name="Gujja S."/>
            <person name="Hansen M."/>
            <person name="Howarth C."/>
            <person name="Imamovic A."/>
            <person name="Ireland A."/>
            <person name="Larimer J."/>
            <person name="McCowan C."/>
            <person name="Murphy C."/>
            <person name="Pearson M."/>
            <person name="Poon T.W."/>
            <person name="Priest M."/>
            <person name="Roberts A."/>
            <person name="Saif S."/>
            <person name="Shea T."/>
            <person name="Sykes S."/>
            <person name="Wortman J."/>
            <person name="Nusbaum C."/>
            <person name="Birren B."/>
        </authorList>
    </citation>
    <scope>NUCLEOTIDE SEQUENCE [LARGE SCALE GENOMIC DNA]</scope>
    <source>
        <strain evidence="4">APO3</strain>
    </source>
</reference>
<dbReference type="GO" id="GO:0034727">
    <property type="term" value="P:piecemeal microautophagy of the nucleus"/>
    <property type="evidence" value="ECO:0007669"/>
    <property type="project" value="TreeGrafter"/>
</dbReference>
<feature type="region of interest" description="Disordered" evidence="2">
    <location>
        <begin position="524"/>
        <end position="670"/>
    </location>
</feature>
<gene>
    <name evidence="4" type="ORF">H257_01651</name>
</gene>
<dbReference type="EMBL" id="KI913116">
    <property type="protein sequence ID" value="ETV86456.1"/>
    <property type="molecule type" value="Genomic_DNA"/>
</dbReference>
<dbReference type="PANTHER" id="PTHR13430">
    <property type="match status" value="1"/>
</dbReference>
<dbReference type="Gene3D" id="3.30.900.10">
    <property type="entry name" value="HORMA domain"/>
    <property type="match status" value="1"/>
</dbReference>
<feature type="compositionally biased region" description="Basic and acidic residues" evidence="2">
    <location>
        <begin position="361"/>
        <end position="373"/>
    </location>
</feature>
<dbReference type="STRING" id="112090.W4H4C2"/>
<proteinExistence type="predicted"/>
<organism evidence="4">
    <name type="scientific">Aphanomyces astaci</name>
    <name type="common">Crayfish plague agent</name>
    <dbReference type="NCBI Taxonomy" id="112090"/>
    <lineage>
        <taxon>Eukaryota</taxon>
        <taxon>Sar</taxon>
        <taxon>Stramenopiles</taxon>
        <taxon>Oomycota</taxon>
        <taxon>Saprolegniomycetes</taxon>
        <taxon>Saprolegniales</taxon>
        <taxon>Verrucalvaceae</taxon>
        <taxon>Aphanomyces</taxon>
    </lineage>
</organism>
<feature type="compositionally biased region" description="Polar residues" evidence="2">
    <location>
        <begin position="581"/>
        <end position="602"/>
    </location>
</feature>
<feature type="region of interest" description="Disordered" evidence="2">
    <location>
        <begin position="304"/>
        <end position="338"/>
    </location>
</feature>
<feature type="region of interest" description="Disordered" evidence="2">
    <location>
        <begin position="1"/>
        <end position="53"/>
    </location>
</feature>
<feature type="domain" description="Autophagy-related protein 13 N-terminal" evidence="3">
    <location>
        <begin position="124"/>
        <end position="238"/>
    </location>
</feature>
<dbReference type="GO" id="GO:1990316">
    <property type="term" value="C:Atg1/ULK1 kinase complex"/>
    <property type="evidence" value="ECO:0007669"/>
    <property type="project" value="InterPro"/>
</dbReference>
<dbReference type="GO" id="GO:0000423">
    <property type="term" value="P:mitophagy"/>
    <property type="evidence" value="ECO:0007669"/>
    <property type="project" value="TreeGrafter"/>
</dbReference>